<sequence length="151" mass="16716">MLATQLCQLAVDCIIIDIQARSSDRLTAKPKSRSIQGKQSQNRRFVCDCSVQNVTNPVGVTPPAPMVLYGRGRRKNNTRIPSTRSSSRHMAALMGSERPRALTLTDGNGCLRRCAGCASTNYFEEAACRKPLKKPERARWPLRDQGKPKAC</sequence>
<dbReference type="EMBL" id="JYDW01000138">
    <property type="protein sequence ID" value="KRZ54409.1"/>
    <property type="molecule type" value="Genomic_DNA"/>
</dbReference>
<dbReference type="OrthoDB" id="10552475at2759"/>
<gene>
    <name evidence="1" type="ORF">T02_14420</name>
</gene>
<protein>
    <submittedName>
        <fullName evidence="1">Uncharacterized protein</fullName>
    </submittedName>
</protein>
<dbReference type="AlphaFoldDB" id="A0A0V1L4D3"/>
<dbReference type="Proteomes" id="UP000054721">
    <property type="component" value="Unassembled WGS sequence"/>
</dbReference>
<accession>A0A0V1L4D3</accession>
<name>A0A0V1L4D3_9BILA</name>
<comment type="caution">
    <text evidence="1">The sequence shown here is derived from an EMBL/GenBank/DDBJ whole genome shotgun (WGS) entry which is preliminary data.</text>
</comment>
<evidence type="ECO:0000313" key="1">
    <source>
        <dbReference type="EMBL" id="KRZ54409.1"/>
    </source>
</evidence>
<organism evidence="1 2">
    <name type="scientific">Trichinella nativa</name>
    <dbReference type="NCBI Taxonomy" id="6335"/>
    <lineage>
        <taxon>Eukaryota</taxon>
        <taxon>Metazoa</taxon>
        <taxon>Ecdysozoa</taxon>
        <taxon>Nematoda</taxon>
        <taxon>Enoplea</taxon>
        <taxon>Dorylaimia</taxon>
        <taxon>Trichinellida</taxon>
        <taxon>Trichinellidae</taxon>
        <taxon>Trichinella</taxon>
    </lineage>
</organism>
<proteinExistence type="predicted"/>
<keyword evidence="2" id="KW-1185">Reference proteome</keyword>
<reference evidence="1 2" key="1">
    <citation type="submission" date="2015-05" db="EMBL/GenBank/DDBJ databases">
        <title>Evolution of Trichinella species and genotypes.</title>
        <authorList>
            <person name="Korhonen P.K."/>
            <person name="Edoardo P."/>
            <person name="Giuseppe L.R."/>
            <person name="Gasser R.B."/>
        </authorList>
    </citation>
    <scope>NUCLEOTIDE SEQUENCE [LARGE SCALE GENOMIC DNA]</scope>
    <source>
        <strain evidence="1">ISS10</strain>
    </source>
</reference>
<evidence type="ECO:0000313" key="2">
    <source>
        <dbReference type="Proteomes" id="UP000054721"/>
    </source>
</evidence>